<dbReference type="PANTHER" id="PTHR28041">
    <property type="entry name" value="54S RIBOSOMAL PROTEIN L25, MITOCHONDRIAL"/>
    <property type="match status" value="1"/>
</dbReference>
<dbReference type="InterPro" id="IPR037507">
    <property type="entry name" value="Ribosomal_mL59"/>
</dbReference>
<gene>
    <name evidence="2" type="ORF">PMKS-003600</name>
</gene>
<name>A0A1Q2YKN8_9ASCO</name>
<accession>A0A1Q2YKN8</accession>
<evidence type="ECO:0000313" key="3">
    <source>
        <dbReference type="Proteomes" id="UP000186136"/>
    </source>
</evidence>
<dbReference type="EMBL" id="BDGI01000158">
    <property type="protein sequence ID" value="GAV30094.1"/>
    <property type="molecule type" value="Genomic_DNA"/>
</dbReference>
<feature type="domain" description="Large ribosomal subunit protein mL59" evidence="1">
    <location>
        <begin position="48"/>
        <end position="173"/>
    </location>
</feature>
<dbReference type="GO" id="GO:0005762">
    <property type="term" value="C:mitochondrial large ribosomal subunit"/>
    <property type="evidence" value="ECO:0007669"/>
    <property type="project" value="InterPro"/>
</dbReference>
<dbReference type="Pfam" id="PF18126">
    <property type="entry name" value="Mitoc_mL59"/>
    <property type="match status" value="1"/>
</dbReference>
<evidence type="ECO:0000313" key="2">
    <source>
        <dbReference type="EMBL" id="GAV30094.1"/>
    </source>
</evidence>
<protein>
    <recommendedName>
        <fullName evidence="1">Large ribosomal subunit protein mL59 domain-containing protein</fullName>
    </recommendedName>
</protein>
<sequence length="192" mass="22059">MDFPVEKDEKRVLLELQSTANTIGPATMSASKLFNVSSAEAFAKLPEKLQNFFTKFPPTPIRKYADKPTACDAEDANPFLANRHPVTGRTHEPLYSLRRQSDLYKLAYKFGIADLMPPLANGKKFFAEKQAASPILKGVLYPKGHKWERTFAERKKKIEDALGEVDNILIKHRGSKYRKRLEKREKEEKHWI</sequence>
<reference evidence="2 3" key="1">
    <citation type="submission" date="2016-08" db="EMBL/GenBank/DDBJ databases">
        <title>Whole genome shotgun sequence of Pichia membranifaciens KS47-1.</title>
        <authorList>
            <person name="Konishi M."/>
            <person name="Ishida M."/>
            <person name="Arakawa T."/>
            <person name="Kato Y."/>
            <person name="Horiuchi J."/>
        </authorList>
    </citation>
    <scope>NUCLEOTIDE SEQUENCE [LARGE SCALE GENOMIC DNA]</scope>
    <source>
        <strain evidence="2 3">KS47-1</strain>
    </source>
</reference>
<dbReference type="Proteomes" id="UP000186136">
    <property type="component" value="Unassembled WGS sequence"/>
</dbReference>
<evidence type="ECO:0000259" key="1">
    <source>
        <dbReference type="Pfam" id="PF18126"/>
    </source>
</evidence>
<dbReference type="InterPro" id="IPR040922">
    <property type="entry name" value="Ribosomal_mL59_dom"/>
</dbReference>
<comment type="caution">
    <text evidence="2">The sequence shown here is derived from an EMBL/GenBank/DDBJ whole genome shotgun (WGS) entry which is preliminary data.</text>
</comment>
<organism evidence="2 3">
    <name type="scientific">Pichia membranifaciens</name>
    <dbReference type="NCBI Taxonomy" id="4926"/>
    <lineage>
        <taxon>Eukaryota</taxon>
        <taxon>Fungi</taxon>
        <taxon>Dikarya</taxon>
        <taxon>Ascomycota</taxon>
        <taxon>Saccharomycotina</taxon>
        <taxon>Pichiomycetes</taxon>
        <taxon>Pichiales</taxon>
        <taxon>Pichiaceae</taxon>
        <taxon>Pichia</taxon>
    </lineage>
</organism>
<dbReference type="GO" id="GO:0003735">
    <property type="term" value="F:structural constituent of ribosome"/>
    <property type="evidence" value="ECO:0007669"/>
    <property type="project" value="InterPro"/>
</dbReference>
<dbReference type="PANTHER" id="PTHR28041:SF1">
    <property type="entry name" value="LARGE RIBOSOMAL SUBUNIT PROTEIN ML59"/>
    <property type="match status" value="1"/>
</dbReference>
<dbReference type="AlphaFoldDB" id="A0A1Q2YKN8"/>
<proteinExistence type="predicted"/>
<keyword evidence="3" id="KW-1185">Reference proteome</keyword>
<dbReference type="OrthoDB" id="18529at2759"/>